<sequence>MEESEVFIRRKHSGGPLLPPKFGSHIPRHASFLEQKLLPGIRSHPMQSQSNGKSSSTAQLTIFYAGEVNVYDNIPADKAQAIMLLAGESCVSKPMATEKPKAEVKKPTDSTSACKLQTDLPIARKLSLQHFLEKRRRRRTGKSPYSTQHQESEPREDNKDSNDQPISLSPFASRLG</sequence>
<dbReference type="GO" id="GO:0031347">
    <property type="term" value="P:regulation of defense response"/>
    <property type="evidence" value="ECO:0000318"/>
    <property type="project" value="GO_Central"/>
</dbReference>
<dbReference type="InterPro" id="IPR018467">
    <property type="entry name" value="CCT_CS"/>
</dbReference>
<dbReference type="STRING" id="3988.B9SKE1"/>
<gene>
    <name evidence="5" type="ORF">RCOM_0759650</name>
</gene>
<dbReference type="InterPro" id="IPR010399">
    <property type="entry name" value="Tify_dom"/>
</dbReference>
<feature type="region of interest" description="Disordered" evidence="3">
    <location>
        <begin position="130"/>
        <end position="176"/>
    </location>
</feature>
<dbReference type="PANTHER" id="PTHR33077:SF102">
    <property type="entry name" value="PROTEIN TIFY"/>
    <property type="match status" value="1"/>
</dbReference>
<organism evidence="5 6">
    <name type="scientific">Ricinus communis</name>
    <name type="common">Castor bean</name>
    <dbReference type="NCBI Taxonomy" id="3988"/>
    <lineage>
        <taxon>Eukaryota</taxon>
        <taxon>Viridiplantae</taxon>
        <taxon>Streptophyta</taxon>
        <taxon>Embryophyta</taxon>
        <taxon>Tracheophyta</taxon>
        <taxon>Spermatophyta</taxon>
        <taxon>Magnoliopsida</taxon>
        <taxon>eudicotyledons</taxon>
        <taxon>Gunneridae</taxon>
        <taxon>Pentapetalae</taxon>
        <taxon>rosids</taxon>
        <taxon>fabids</taxon>
        <taxon>Malpighiales</taxon>
        <taxon>Euphorbiaceae</taxon>
        <taxon>Acalyphoideae</taxon>
        <taxon>Acalypheae</taxon>
        <taxon>Ricinus</taxon>
    </lineage>
</organism>
<dbReference type="SMART" id="SM00979">
    <property type="entry name" value="TIFY"/>
    <property type="match status" value="1"/>
</dbReference>
<proteinExistence type="inferred from homology"/>
<dbReference type="GO" id="GO:2000022">
    <property type="term" value="P:regulation of jasmonic acid mediated signaling pathway"/>
    <property type="evidence" value="ECO:0000318"/>
    <property type="project" value="GO_Central"/>
</dbReference>
<comment type="similarity">
    <text evidence="1 2">Belongs to the TIFY/JAZ family.</text>
</comment>
<comment type="function">
    <text evidence="2">Repressor of jasmonate responses.</text>
</comment>
<dbReference type="PANTHER" id="PTHR33077">
    <property type="entry name" value="PROTEIN TIFY 4A-RELATED-RELATED"/>
    <property type="match status" value="1"/>
</dbReference>
<dbReference type="Pfam" id="PF06200">
    <property type="entry name" value="tify"/>
    <property type="match status" value="1"/>
</dbReference>
<dbReference type="GO" id="GO:0005634">
    <property type="term" value="C:nucleus"/>
    <property type="evidence" value="ECO:0000318"/>
    <property type="project" value="GO_Central"/>
</dbReference>
<dbReference type="AlphaFoldDB" id="B9SKE1"/>
<evidence type="ECO:0000259" key="4">
    <source>
        <dbReference type="PROSITE" id="PS51320"/>
    </source>
</evidence>
<comment type="subcellular location">
    <subcellularLocation>
        <location evidence="2">Nucleus</location>
    </subcellularLocation>
</comment>
<evidence type="ECO:0000256" key="2">
    <source>
        <dbReference type="RuleBase" id="RU369065"/>
    </source>
</evidence>
<name>B9SKE1_RICCO</name>
<dbReference type="PROSITE" id="PS51320">
    <property type="entry name" value="TIFY"/>
    <property type="match status" value="1"/>
</dbReference>
<accession>B9SKE1</accession>
<reference evidence="6" key="1">
    <citation type="journal article" date="2010" name="Nat. Biotechnol.">
        <title>Draft genome sequence of the oilseed species Ricinus communis.</title>
        <authorList>
            <person name="Chan A.P."/>
            <person name="Crabtree J."/>
            <person name="Zhao Q."/>
            <person name="Lorenzi H."/>
            <person name="Orvis J."/>
            <person name="Puiu D."/>
            <person name="Melake-Berhan A."/>
            <person name="Jones K.M."/>
            <person name="Redman J."/>
            <person name="Chen G."/>
            <person name="Cahoon E.B."/>
            <person name="Gedil M."/>
            <person name="Stanke M."/>
            <person name="Haas B.J."/>
            <person name="Wortman J.R."/>
            <person name="Fraser-Liggett C.M."/>
            <person name="Ravel J."/>
            <person name="Rabinowicz P.D."/>
        </authorList>
    </citation>
    <scope>NUCLEOTIDE SEQUENCE [LARGE SCALE GENOMIC DNA]</scope>
    <source>
        <strain evidence="6">cv. Hale</strain>
    </source>
</reference>
<dbReference type="Proteomes" id="UP000008311">
    <property type="component" value="Unassembled WGS sequence"/>
</dbReference>
<dbReference type="EMBL" id="EQ974001">
    <property type="protein sequence ID" value="EEF35955.1"/>
    <property type="molecule type" value="Genomic_DNA"/>
</dbReference>
<evidence type="ECO:0000313" key="5">
    <source>
        <dbReference type="EMBL" id="EEF35955.1"/>
    </source>
</evidence>
<feature type="compositionally biased region" description="Basic and acidic residues" evidence="3">
    <location>
        <begin position="150"/>
        <end position="162"/>
    </location>
</feature>
<dbReference type="InParanoid" id="B9SKE1"/>
<keyword evidence="2" id="KW-1184">Jasmonic acid signaling pathway</keyword>
<evidence type="ECO:0000313" key="6">
    <source>
        <dbReference type="Proteomes" id="UP000008311"/>
    </source>
</evidence>
<keyword evidence="6" id="KW-1185">Reference proteome</keyword>
<comment type="domain">
    <text evidence="2">The jas domain is required for interaction with COI1.</text>
</comment>
<dbReference type="InterPro" id="IPR040390">
    <property type="entry name" value="TIFY/JAZ"/>
</dbReference>
<evidence type="ECO:0000256" key="3">
    <source>
        <dbReference type="SAM" id="MobiDB-lite"/>
    </source>
</evidence>
<dbReference type="Pfam" id="PF09425">
    <property type="entry name" value="Jas_motif"/>
    <property type="match status" value="1"/>
</dbReference>
<keyword evidence="2" id="KW-0539">Nucleus</keyword>
<dbReference type="GO" id="GO:0009611">
    <property type="term" value="P:response to wounding"/>
    <property type="evidence" value="ECO:0000318"/>
    <property type="project" value="GO_Central"/>
</dbReference>
<protein>
    <recommendedName>
        <fullName evidence="2">Protein TIFY</fullName>
    </recommendedName>
    <alternativeName>
        <fullName evidence="2">Jasmonate ZIM domain-containing protein</fullName>
    </alternativeName>
</protein>
<evidence type="ECO:0000256" key="1">
    <source>
        <dbReference type="ARBA" id="ARBA00008614"/>
    </source>
</evidence>
<dbReference type="eggNOG" id="ENOG502S3YK">
    <property type="taxonomic scope" value="Eukaryota"/>
</dbReference>
<feature type="domain" description="Tify" evidence="4">
    <location>
        <begin position="53"/>
        <end position="88"/>
    </location>
</feature>